<reference evidence="2" key="1">
    <citation type="submission" date="2022-06" db="EMBL/GenBank/DDBJ databases">
        <title>Dynamics of rice microbiomes reveals core vertical transmitted seed endophytes.</title>
        <authorList>
            <person name="Liao K."/>
            <person name="Zhang X."/>
        </authorList>
    </citation>
    <scope>NUCLEOTIDE SEQUENCE</scope>
    <source>
        <strain evidence="2">JR3-14</strain>
    </source>
</reference>
<feature type="transmembrane region" description="Helical" evidence="1">
    <location>
        <begin position="67"/>
        <end position="90"/>
    </location>
</feature>
<dbReference type="AlphaFoldDB" id="A0AA46SSC0"/>
<evidence type="ECO:0000313" key="3">
    <source>
        <dbReference type="Proteomes" id="UP001164392"/>
    </source>
</evidence>
<dbReference type="Proteomes" id="UP001164392">
    <property type="component" value="Chromosome"/>
</dbReference>
<dbReference type="EMBL" id="CP099534">
    <property type="protein sequence ID" value="UYK87753.1"/>
    <property type="molecule type" value="Genomic_DNA"/>
</dbReference>
<dbReference type="RefSeq" id="WP_157835453.1">
    <property type="nucleotide sequence ID" value="NZ_CP099532.1"/>
</dbReference>
<keyword evidence="1" id="KW-0812">Transmembrane</keyword>
<sequence>MVAISRAGLLLSGLFFLIFLISSFSVYMGNWQSVFLIWMMTLPFSLACHELLGWLQASFGFSNEARAWFELALLGVVGVVEFYFIGFWGWRGWKKN</sequence>
<keyword evidence="1" id="KW-1133">Transmembrane helix</keyword>
<gene>
    <name evidence="2" type="ORF">NG824_14840</name>
</gene>
<keyword evidence="1" id="KW-0472">Membrane</keyword>
<feature type="transmembrane region" description="Helical" evidence="1">
    <location>
        <begin position="35"/>
        <end position="55"/>
    </location>
</feature>
<organism evidence="2 3">
    <name type="scientific">Xanthomonas sacchari</name>
    <dbReference type="NCBI Taxonomy" id="56458"/>
    <lineage>
        <taxon>Bacteria</taxon>
        <taxon>Pseudomonadati</taxon>
        <taxon>Pseudomonadota</taxon>
        <taxon>Gammaproteobacteria</taxon>
        <taxon>Lysobacterales</taxon>
        <taxon>Lysobacteraceae</taxon>
        <taxon>Xanthomonas</taxon>
    </lineage>
</organism>
<protein>
    <submittedName>
        <fullName evidence="2">Uncharacterized protein</fullName>
    </submittedName>
</protein>
<proteinExistence type="predicted"/>
<feature type="transmembrane region" description="Helical" evidence="1">
    <location>
        <begin position="7"/>
        <end position="29"/>
    </location>
</feature>
<accession>A0AA46SSC0</accession>
<name>A0AA46SSC0_9XANT</name>
<evidence type="ECO:0000256" key="1">
    <source>
        <dbReference type="SAM" id="Phobius"/>
    </source>
</evidence>
<evidence type="ECO:0000313" key="2">
    <source>
        <dbReference type="EMBL" id="UYK87753.1"/>
    </source>
</evidence>